<dbReference type="EMBL" id="KQ420764">
    <property type="protein sequence ID" value="KOF79442.1"/>
    <property type="molecule type" value="Genomic_DNA"/>
</dbReference>
<dbReference type="AlphaFoldDB" id="A0A0L8GRC1"/>
<sequence length="105" mass="11745">MNMNFAMQRSFGMDDLGVPRADMGIGCNWPTLSLSCTRYLLTSGFDFLLRRNSPGTVHHFCGRSVEIFLWSSADSQHHPWMLINPIGPIKSSCQGFLQAAVKSLH</sequence>
<accession>A0A0L8GRC1</accession>
<evidence type="ECO:0000313" key="1">
    <source>
        <dbReference type="EMBL" id="KOF79442.1"/>
    </source>
</evidence>
<proteinExistence type="predicted"/>
<organism evidence="1">
    <name type="scientific">Octopus bimaculoides</name>
    <name type="common">California two-spotted octopus</name>
    <dbReference type="NCBI Taxonomy" id="37653"/>
    <lineage>
        <taxon>Eukaryota</taxon>
        <taxon>Metazoa</taxon>
        <taxon>Spiralia</taxon>
        <taxon>Lophotrochozoa</taxon>
        <taxon>Mollusca</taxon>
        <taxon>Cephalopoda</taxon>
        <taxon>Coleoidea</taxon>
        <taxon>Octopodiformes</taxon>
        <taxon>Octopoda</taxon>
        <taxon>Incirrata</taxon>
        <taxon>Octopodidae</taxon>
        <taxon>Octopus</taxon>
    </lineage>
</organism>
<name>A0A0L8GRC1_OCTBM</name>
<reference evidence="1" key="1">
    <citation type="submission" date="2015-07" db="EMBL/GenBank/DDBJ databases">
        <title>MeaNS - Measles Nucleotide Surveillance Program.</title>
        <authorList>
            <person name="Tran T."/>
            <person name="Druce J."/>
        </authorList>
    </citation>
    <scope>NUCLEOTIDE SEQUENCE</scope>
    <source>
        <strain evidence="1">UCB-OBI-ISO-001</strain>
        <tissue evidence="1">Gonad</tissue>
    </source>
</reference>
<protein>
    <submittedName>
        <fullName evidence="1">Uncharacterized protein</fullName>
    </submittedName>
</protein>
<gene>
    <name evidence="1" type="ORF">OCBIM_22029495mg</name>
</gene>